<dbReference type="RefSeq" id="XP_025359707.1">
    <property type="nucleotide sequence ID" value="XM_025509861.1"/>
</dbReference>
<dbReference type="GeneID" id="37031684"/>
<name>A0A316UPN4_9BASI</name>
<protein>
    <submittedName>
        <fullName evidence="1">Uncharacterized protein</fullName>
    </submittedName>
</protein>
<reference evidence="1 2" key="1">
    <citation type="journal article" date="2018" name="Mol. Biol. Evol.">
        <title>Broad Genomic Sampling Reveals a Smut Pathogenic Ancestry of the Fungal Clade Ustilaginomycotina.</title>
        <authorList>
            <person name="Kijpornyongpan T."/>
            <person name="Mondo S.J."/>
            <person name="Barry K."/>
            <person name="Sandor L."/>
            <person name="Lee J."/>
            <person name="Lipzen A."/>
            <person name="Pangilinan J."/>
            <person name="LaButti K."/>
            <person name="Hainaut M."/>
            <person name="Henrissat B."/>
            <person name="Grigoriev I.V."/>
            <person name="Spatafora J.W."/>
            <person name="Aime M.C."/>
        </authorList>
    </citation>
    <scope>NUCLEOTIDE SEQUENCE [LARGE SCALE GENOMIC DNA]</scope>
    <source>
        <strain evidence="1 2">MCA 5214</strain>
    </source>
</reference>
<sequence>MLCRPPSRCTRRRLAALSRLVAPGIASTRQLLHSQALYIAFAPSSGLEVRLGGMRHADRSFPSVRRSHLSSNWVKLSPCQSLPALASILSRLLLPLREQQGASPSPA</sequence>
<evidence type="ECO:0000313" key="2">
    <source>
        <dbReference type="Proteomes" id="UP000245884"/>
    </source>
</evidence>
<dbReference type="AlphaFoldDB" id="A0A316UPN4"/>
<proteinExistence type="predicted"/>
<keyword evidence="2" id="KW-1185">Reference proteome</keyword>
<evidence type="ECO:0000313" key="1">
    <source>
        <dbReference type="EMBL" id="PWN25095.1"/>
    </source>
</evidence>
<dbReference type="Proteomes" id="UP000245884">
    <property type="component" value="Unassembled WGS sequence"/>
</dbReference>
<organism evidence="1 2">
    <name type="scientific">Jaminaea rosea</name>
    <dbReference type="NCBI Taxonomy" id="1569628"/>
    <lineage>
        <taxon>Eukaryota</taxon>
        <taxon>Fungi</taxon>
        <taxon>Dikarya</taxon>
        <taxon>Basidiomycota</taxon>
        <taxon>Ustilaginomycotina</taxon>
        <taxon>Exobasidiomycetes</taxon>
        <taxon>Microstromatales</taxon>
        <taxon>Microstromatales incertae sedis</taxon>
        <taxon>Jaminaea</taxon>
    </lineage>
</organism>
<gene>
    <name evidence="1" type="ORF">BDZ90DRAFT_77052</name>
</gene>
<accession>A0A316UPN4</accession>
<dbReference type="EMBL" id="KZ819677">
    <property type="protein sequence ID" value="PWN25095.1"/>
    <property type="molecule type" value="Genomic_DNA"/>
</dbReference>